<name>A0A5J6VNQ3_9VIRU</name>
<sequence>MALIAPPKEYEPLFDETSGLYKDIMPWPKYFRGPKDLYVCRCNQFEFGSNDKFAQHKKSKCHKKWLAQYGKQEEEDNKEKKEVKIDLEKKQRLISSQAREIAKKEKELQKVCAENEELKKKMYHLKEYLKLTFNTKENHEEYPSFNEI</sequence>
<dbReference type="EMBL" id="MN448296">
    <property type="protein sequence ID" value="QFG74994.1"/>
    <property type="molecule type" value="Genomic_DNA"/>
</dbReference>
<feature type="coiled-coil region" evidence="1">
    <location>
        <begin position="71"/>
        <end position="121"/>
    </location>
</feature>
<evidence type="ECO:0000313" key="2">
    <source>
        <dbReference type="EMBL" id="QFG74994.1"/>
    </source>
</evidence>
<organism evidence="2">
    <name type="scientific">Megaviridae environmental sample</name>
    <dbReference type="NCBI Taxonomy" id="1737588"/>
    <lineage>
        <taxon>Viruses</taxon>
        <taxon>Varidnaviria</taxon>
        <taxon>Bamfordvirae</taxon>
        <taxon>Nucleocytoviricota</taxon>
        <taxon>Megaviricetes</taxon>
        <taxon>Imitervirales</taxon>
        <taxon>Mimiviridae</taxon>
        <taxon>environmental samples</taxon>
    </lineage>
</organism>
<accession>A0A5J6VNQ3</accession>
<keyword evidence="1" id="KW-0175">Coiled coil</keyword>
<evidence type="ECO:0000256" key="1">
    <source>
        <dbReference type="SAM" id="Coils"/>
    </source>
</evidence>
<reference evidence="2" key="1">
    <citation type="journal article" date="2019" name="Philos. Trans. R. Soc. Lond., B, Biol. Sci.">
        <title>Targeted metagenomic recovery of four divergent viruses reveals shared and distinctive characteristics of giant viruses of marine eukaryotes.</title>
        <authorList>
            <person name="Needham D.M."/>
            <person name="Poirier C."/>
            <person name="Hehenberger E."/>
            <person name="Jimenez V."/>
            <person name="Swalwell J.E."/>
            <person name="Santoro A.E."/>
            <person name="Worden A.Z."/>
        </authorList>
    </citation>
    <scope>NUCLEOTIDE SEQUENCE</scope>
    <source>
        <strain evidence="2">OPacV-421</strain>
    </source>
</reference>
<protein>
    <submittedName>
        <fullName evidence="2">Uncharacterized protein</fullName>
    </submittedName>
</protein>
<proteinExistence type="predicted"/>